<dbReference type="Proteomes" id="UP000051686">
    <property type="component" value="Unassembled WGS sequence"/>
</dbReference>
<sequence>MKVALFVVKIKLVNFKQQKTVSHETIKNGILIKLGYVNGMLLGKSGPLKHVGQGNTR</sequence>
<organism evidence="1 2">
    <name type="scientific">Liquorilactobacillus oeni DSM 19972</name>
    <dbReference type="NCBI Taxonomy" id="1423777"/>
    <lineage>
        <taxon>Bacteria</taxon>
        <taxon>Bacillati</taxon>
        <taxon>Bacillota</taxon>
        <taxon>Bacilli</taxon>
        <taxon>Lactobacillales</taxon>
        <taxon>Lactobacillaceae</taxon>
        <taxon>Liquorilactobacillus</taxon>
    </lineage>
</organism>
<comment type="caution">
    <text evidence="1">The sequence shown here is derived from an EMBL/GenBank/DDBJ whole genome shotgun (WGS) entry which is preliminary data.</text>
</comment>
<reference evidence="1 2" key="1">
    <citation type="journal article" date="2015" name="Genome Announc.">
        <title>Expanding the biotechnology potential of lactobacilli through comparative genomics of 213 strains and associated genera.</title>
        <authorList>
            <person name="Sun Z."/>
            <person name="Harris H.M."/>
            <person name="McCann A."/>
            <person name="Guo C."/>
            <person name="Argimon S."/>
            <person name="Zhang W."/>
            <person name="Yang X."/>
            <person name="Jeffery I.B."/>
            <person name="Cooney J.C."/>
            <person name="Kagawa T.F."/>
            <person name="Liu W."/>
            <person name="Song Y."/>
            <person name="Salvetti E."/>
            <person name="Wrobel A."/>
            <person name="Rasinkangas P."/>
            <person name="Parkhill J."/>
            <person name="Rea M.C."/>
            <person name="O'Sullivan O."/>
            <person name="Ritari J."/>
            <person name="Douillard F.P."/>
            <person name="Paul Ross R."/>
            <person name="Yang R."/>
            <person name="Briner A.E."/>
            <person name="Felis G.E."/>
            <person name="de Vos W.M."/>
            <person name="Barrangou R."/>
            <person name="Klaenhammer T.R."/>
            <person name="Caufield P.W."/>
            <person name="Cui Y."/>
            <person name="Zhang H."/>
            <person name="O'Toole P.W."/>
        </authorList>
    </citation>
    <scope>NUCLEOTIDE SEQUENCE [LARGE SCALE GENOMIC DNA]</scope>
    <source>
        <strain evidence="1 2">DSM 19972</strain>
    </source>
</reference>
<accession>A0A0R1MBZ5</accession>
<gene>
    <name evidence="1" type="ORF">FD46_GL000561</name>
</gene>
<protein>
    <submittedName>
        <fullName evidence="1">Uncharacterized protein</fullName>
    </submittedName>
</protein>
<dbReference type="AlphaFoldDB" id="A0A0R1MBZ5"/>
<evidence type="ECO:0000313" key="1">
    <source>
        <dbReference type="EMBL" id="KRL05805.1"/>
    </source>
</evidence>
<dbReference type="PATRIC" id="fig|1423777.3.peg.580"/>
<name>A0A0R1MBZ5_9LACO</name>
<keyword evidence="2" id="KW-1185">Reference proteome</keyword>
<dbReference type="EMBL" id="AZEH01000020">
    <property type="protein sequence ID" value="KRL05805.1"/>
    <property type="molecule type" value="Genomic_DNA"/>
</dbReference>
<proteinExistence type="predicted"/>
<evidence type="ECO:0000313" key="2">
    <source>
        <dbReference type="Proteomes" id="UP000051686"/>
    </source>
</evidence>